<feature type="binding site" evidence="11">
    <location>
        <begin position="10"/>
        <end position="17"/>
    </location>
    <ligand>
        <name>ATP</name>
        <dbReference type="ChEBI" id="CHEBI:30616"/>
    </ligand>
</feature>
<evidence type="ECO:0000259" key="12">
    <source>
        <dbReference type="Pfam" id="PF02223"/>
    </source>
</evidence>
<reference evidence="14" key="1">
    <citation type="submission" date="2015-05" db="EMBL/GenBank/DDBJ databases">
        <authorList>
            <person name="Manzano-Marin A."/>
        </authorList>
    </citation>
    <scope>NUCLEOTIDE SEQUENCE [LARGE SCALE GENOMIC DNA]</scope>
    <source>
        <strain evidence="14">officinalis</strain>
    </source>
</reference>
<dbReference type="GO" id="GO:0004798">
    <property type="term" value="F:dTMP kinase activity"/>
    <property type="evidence" value="ECO:0007669"/>
    <property type="project" value="UniProtKB-UniRule"/>
</dbReference>
<keyword evidence="5 11" id="KW-0545">Nucleotide biosynthesis</keyword>
<dbReference type="FunFam" id="3.40.50.300:FF:000321">
    <property type="entry name" value="Thymidylate kinase"/>
    <property type="match status" value="1"/>
</dbReference>
<dbReference type="InterPro" id="IPR018095">
    <property type="entry name" value="Thymidylate_kin_CS"/>
</dbReference>
<evidence type="ECO:0000256" key="8">
    <source>
        <dbReference type="ARBA" id="ARBA00022840"/>
    </source>
</evidence>
<dbReference type="PANTHER" id="PTHR10344">
    <property type="entry name" value="THYMIDYLATE KINASE"/>
    <property type="match status" value="1"/>
</dbReference>
<evidence type="ECO:0000256" key="9">
    <source>
        <dbReference type="ARBA" id="ARBA00029962"/>
    </source>
</evidence>
<protein>
    <recommendedName>
        <fullName evidence="3 11">Thymidylate kinase</fullName>
        <ecNumber evidence="2 11">2.7.4.9</ecNumber>
    </recommendedName>
    <alternativeName>
        <fullName evidence="9 11">dTMP kinase</fullName>
    </alternativeName>
</protein>
<dbReference type="InterPro" id="IPR018094">
    <property type="entry name" value="Thymidylate_kinase"/>
</dbReference>
<dbReference type="EC" id="2.7.4.9" evidence="2 11"/>
<dbReference type="Gene3D" id="3.40.50.300">
    <property type="entry name" value="P-loop containing nucleotide triphosphate hydrolases"/>
    <property type="match status" value="1"/>
</dbReference>
<keyword evidence="8 11" id="KW-0067">ATP-binding</keyword>
<evidence type="ECO:0000256" key="6">
    <source>
        <dbReference type="ARBA" id="ARBA00022741"/>
    </source>
</evidence>
<dbReference type="PROSITE" id="PS01331">
    <property type="entry name" value="THYMIDYLATE_KINASE"/>
    <property type="match status" value="1"/>
</dbReference>
<evidence type="ECO:0000313" key="13">
    <source>
        <dbReference type="EMBL" id="CRK85515.1"/>
    </source>
</evidence>
<dbReference type="Pfam" id="PF02223">
    <property type="entry name" value="Thymidylate_kin"/>
    <property type="match status" value="1"/>
</dbReference>
<accession>A0A0M6W937</accession>
<evidence type="ECO:0000256" key="1">
    <source>
        <dbReference type="ARBA" id="ARBA00009776"/>
    </source>
</evidence>
<dbReference type="HAMAP" id="MF_00165">
    <property type="entry name" value="Thymidylate_kinase"/>
    <property type="match status" value="1"/>
</dbReference>
<dbReference type="STRING" id="1715285.SOFFGTOCOR_0069"/>
<dbReference type="InterPro" id="IPR039430">
    <property type="entry name" value="Thymidylate_kin-like_dom"/>
</dbReference>
<gene>
    <name evidence="11 13" type="primary">tmk</name>
    <name evidence="13" type="ORF">SOFFGTOCOR_0069</name>
</gene>
<dbReference type="GO" id="GO:0005524">
    <property type="term" value="F:ATP binding"/>
    <property type="evidence" value="ECO:0007669"/>
    <property type="project" value="UniProtKB-UniRule"/>
</dbReference>
<organism evidence="13 14">
    <name type="scientific">Candidatus Providencia siddallii</name>
    <dbReference type="NCBI Taxonomy" id="1715285"/>
    <lineage>
        <taxon>Bacteria</taxon>
        <taxon>Pseudomonadati</taxon>
        <taxon>Pseudomonadota</taxon>
        <taxon>Gammaproteobacteria</taxon>
        <taxon>Enterobacterales</taxon>
        <taxon>Morganellaceae</taxon>
        <taxon>Providencia</taxon>
    </lineage>
</organism>
<evidence type="ECO:0000256" key="4">
    <source>
        <dbReference type="ARBA" id="ARBA00022679"/>
    </source>
</evidence>
<keyword evidence="6 11" id="KW-0547">Nucleotide-binding</keyword>
<sequence length="210" mass="24086">MKNYFIVVEGLDGSGKTTAINTITKILNNNGIKDIILTREPGGTPIAEKLRKLIKYNIKGDEITNKTELLMLYAARVQLIEKVIKPALEKGKWVIGDRHDLSSQAYQSGGRNINQKLITYLSNMVIGKFKPTLTLYLDLPPKIGLKRILSRRKIDRIEKEQLSFFVRTRARYLEIASTDSSIITIDANQNLKQVQHEIYKILNQWLKIYK</sequence>
<dbReference type="GO" id="GO:0006227">
    <property type="term" value="P:dUDP biosynthetic process"/>
    <property type="evidence" value="ECO:0007669"/>
    <property type="project" value="TreeGrafter"/>
</dbReference>
<evidence type="ECO:0000256" key="11">
    <source>
        <dbReference type="HAMAP-Rule" id="MF_00165"/>
    </source>
</evidence>
<feature type="domain" description="Thymidylate kinase-like" evidence="12">
    <location>
        <begin position="8"/>
        <end position="198"/>
    </location>
</feature>
<name>A0A0M6W937_9GAMM</name>
<dbReference type="GO" id="GO:0006233">
    <property type="term" value="P:dTDP biosynthetic process"/>
    <property type="evidence" value="ECO:0007669"/>
    <property type="project" value="InterPro"/>
</dbReference>
<evidence type="ECO:0000256" key="5">
    <source>
        <dbReference type="ARBA" id="ARBA00022727"/>
    </source>
</evidence>
<evidence type="ECO:0000256" key="2">
    <source>
        <dbReference type="ARBA" id="ARBA00012980"/>
    </source>
</evidence>
<evidence type="ECO:0000256" key="10">
    <source>
        <dbReference type="ARBA" id="ARBA00048743"/>
    </source>
</evidence>
<keyword evidence="7 11" id="KW-0418">Kinase</keyword>
<dbReference type="EMBL" id="CVRF01000001">
    <property type="protein sequence ID" value="CRK85515.1"/>
    <property type="molecule type" value="Genomic_DNA"/>
</dbReference>
<comment type="function">
    <text evidence="11">Phosphorylation of dTMP to form dTDP in both de novo and salvage pathways of dTTP synthesis.</text>
</comment>
<dbReference type="GO" id="GO:0006235">
    <property type="term" value="P:dTTP biosynthetic process"/>
    <property type="evidence" value="ECO:0007669"/>
    <property type="project" value="UniProtKB-UniRule"/>
</dbReference>
<dbReference type="SUPFAM" id="SSF52540">
    <property type="entry name" value="P-loop containing nucleoside triphosphate hydrolases"/>
    <property type="match status" value="1"/>
</dbReference>
<proteinExistence type="inferred from homology"/>
<dbReference type="AlphaFoldDB" id="A0A0M6W937"/>
<evidence type="ECO:0000313" key="14">
    <source>
        <dbReference type="Proteomes" id="UP000242301"/>
    </source>
</evidence>
<evidence type="ECO:0000256" key="7">
    <source>
        <dbReference type="ARBA" id="ARBA00022777"/>
    </source>
</evidence>
<comment type="similarity">
    <text evidence="1 11">Belongs to the thymidylate kinase family.</text>
</comment>
<keyword evidence="14" id="KW-1185">Reference proteome</keyword>
<dbReference type="CDD" id="cd01672">
    <property type="entry name" value="TMPK"/>
    <property type="match status" value="1"/>
</dbReference>
<dbReference type="InterPro" id="IPR027417">
    <property type="entry name" value="P-loop_NTPase"/>
</dbReference>
<evidence type="ECO:0000256" key="3">
    <source>
        <dbReference type="ARBA" id="ARBA00017144"/>
    </source>
</evidence>
<dbReference type="GO" id="GO:0005829">
    <property type="term" value="C:cytosol"/>
    <property type="evidence" value="ECO:0007669"/>
    <property type="project" value="TreeGrafter"/>
</dbReference>
<dbReference type="NCBIfam" id="TIGR00041">
    <property type="entry name" value="DTMP_kinase"/>
    <property type="match status" value="1"/>
</dbReference>
<dbReference type="Proteomes" id="UP000242301">
    <property type="component" value="Unassembled WGS sequence"/>
</dbReference>
<comment type="catalytic activity">
    <reaction evidence="10 11">
        <text>dTMP + ATP = dTDP + ADP</text>
        <dbReference type="Rhea" id="RHEA:13517"/>
        <dbReference type="ChEBI" id="CHEBI:30616"/>
        <dbReference type="ChEBI" id="CHEBI:58369"/>
        <dbReference type="ChEBI" id="CHEBI:63528"/>
        <dbReference type="ChEBI" id="CHEBI:456216"/>
        <dbReference type="EC" id="2.7.4.9"/>
    </reaction>
</comment>
<dbReference type="PANTHER" id="PTHR10344:SF4">
    <property type="entry name" value="UMP-CMP KINASE 2, MITOCHONDRIAL"/>
    <property type="match status" value="1"/>
</dbReference>
<keyword evidence="4 11" id="KW-0808">Transferase</keyword>